<gene>
    <name evidence="1" type="ORF">ALO35_200171</name>
</gene>
<proteinExistence type="predicted"/>
<sequence length="91" mass="9838">MSIPKAVLDAKKYDWKVVVDAYLLGAGKVGEHYAAHAYFDLSGTIGDGETILTPPVRVIALQSGYTLLQSECGGDHYVLVSSMDQDESVYV</sequence>
<dbReference type="AlphaFoldDB" id="A0A0P9Y3I6"/>
<organism evidence="1 2">
    <name type="scientific">Pseudomonas amygdali pv. lachrymans</name>
    <name type="common">Pseudomonas syringae pv. lachrymans</name>
    <dbReference type="NCBI Taxonomy" id="53707"/>
    <lineage>
        <taxon>Bacteria</taxon>
        <taxon>Pseudomonadati</taxon>
        <taxon>Pseudomonadota</taxon>
        <taxon>Gammaproteobacteria</taxon>
        <taxon>Pseudomonadales</taxon>
        <taxon>Pseudomonadaceae</taxon>
        <taxon>Pseudomonas</taxon>
        <taxon>Pseudomonas amygdali</taxon>
    </lineage>
</organism>
<dbReference type="PATRIC" id="fig|53707.9.peg.6533"/>
<evidence type="ECO:0000313" key="1">
    <source>
        <dbReference type="EMBL" id="KPX71429.1"/>
    </source>
</evidence>
<name>A0A0P9Y3I6_PSEAV</name>
<evidence type="ECO:0000313" key="2">
    <source>
        <dbReference type="Proteomes" id="UP000050265"/>
    </source>
</evidence>
<protein>
    <submittedName>
        <fullName evidence="1">Peptidase M48</fullName>
    </submittedName>
</protein>
<dbReference type="EMBL" id="LJQP01000172">
    <property type="protein sequence ID" value="KPX71429.1"/>
    <property type="molecule type" value="Genomic_DNA"/>
</dbReference>
<accession>A0A0P9Y3I6</accession>
<dbReference type="Proteomes" id="UP000050265">
    <property type="component" value="Unassembled WGS sequence"/>
</dbReference>
<comment type="caution">
    <text evidence="1">The sequence shown here is derived from an EMBL/GenBank/DDBJ whole genome shotgun (WGS) entry which is preliminary data.</text>
</comment>
<reference evidence="1 2" key="1">
    <citation type="submission" date="2015-09" db="EMBL/GenBank/DDBJ databases">
        <title>Genome announcement of multiple Pseudomonas syringae strains.</title>
        <authorList>
            <person name="Thakur S."/>
            <person name="Wang P.W."/>
            <person name="Gong Y."/>
            <person name="Weir B.S."/>
            <person name="Guttman D.S."/>
        </authorList>
    </citation>
    <scope>NUCLEOTIDE SEQUENCE [LARGE SCALE GENOMIC DNA]</scope>
    <source>
        <strain evidence="1 2">ICMP3507</strain>
    </source>
</reference>